<evidence type="ECO:0000256" key="2">
    <source>
        <dbReference type="ARBA" id="ARBA00023002"/>
    </source>
</evidence>
<feature type="domain" description="Gfo/Idh/MocA-like oxidoreductase N-terminal" evidence="3">
    <location>
        <begin position="46"/>
        <end position="166"/>
    </location>
</feature>
<gene>
    <name evidence="5" type="ORF">KQX54_001531</name>
</gene>
<evidence type="ECO:0000313" key="6">
    <source>
        <dbReference type="Proteomes" id="UP000826195"/>
    </source>
</evidence>
<sequence>MATIKFKEPSPYSKPKPRPPTEDYLYKIFEDDWSLKSGADADIIVRAAIFGVGRAGTIHLANIIHNPRMKLMYIVDDVEANWPKMKKHYRLNDVIFLNSKQADKVFKDPNVDAVIVSSPTHTHEYIVTKALEARKAVFCEKPIAENREQTEKCFEAARKAGRPLFTAFNRRFDPSYNAVRDRIRKGEVGHVHTIKIVSRDSPMPTIEYLKESGGIFHDCMVHDIDMMTWILGEYPIKVAVQASANVPEIKAINDFDTVVATLKFPSGTLGMIDLSRNACYGYDMRLEAFGPKGLVRAENEQPIHCVETMYNYNGPNTAPIWYSFPSRFRLAYQKELDHFIDVVLGKCEMTVKPQENLAVSKIASIFEESARSGKMIDIPWYEDELPK</sequence>
<accession>A0AAV7IIS1</accession>
<reference evidence="5 6" key="1">
    <citation type="journal article" date="2021" name="J. Hered.">
        <title>A chromosome-level genome assembly of the parasitoid wasp, Cotesia glomerata (Hymenoptera: Braconidae).</title>
        <authorList>
            <person name="Pinto B.J."/>
            <person name="Weis J.J."/>
            <person name="Gamble T."/>
            <person name="Ode P.J."/>
            <person name="Paul R."/>
            <person name="Zaspel J.M."/>
        </authorList>
    </citation>
    <scope>NUCLEOTIDE SEQUENCE [LARGE SCALE GENOMIC DNA]</scope>
    <source>
        <strain evidence="5">CgM1</strain>
    </source>
</reference>
<evidence type="ECO:0008006" key="7">
    <source>
        <dbReference type="Google" id="ProtNLM"/>
    </source>
</evidence>
<dbReference type="Pfam" id="PF01408">
    <property type="entry name" value="GFO_IDH_MocA"/>
    <property type="match status" value="1"/>
</dbReference>
<dbReference type="GO" id="GO:0016491">
    <property type="term" value="F:oxidoreductase activity"/>
    <property type="evidence" value="ECO:0007669"/>
    <property type="project" value="UniProtKB-KW"/>
</dbReference>
<dbReference type="EMBL" id="JAHXZJ010001494">
    <property type="protein sequence ID" value="KAH0551314.1"/>
    <property type="molecule type" value="Genomic_DNA"/>
</dbReference>
<name>A0AAV7IIS1_COTGL</name>
<dbReference type="Gene3D" id="3.40.50.720">
    <property type="entry name" value="NAD(P)-binding Rossmann-like Domain"/>
    <property type="match status" value="1"/>
</dbReference>
<proteinExistence type="inferred from homology"/>
<dbReference type="InterPro" id="IPR000683">
    <property type="entry name" value="Gfo/Idh/MocA-like_OxRdtase_N"/>
</dbReference>
<comment type="caution">
    <text evidence="5">The sequence shown here is derived from an EMBL/GenBank/DDBJ whole genome shotgun (WGS) entry which is preliminary data.</text>
</comment>
<dbReference type="SUPFAM" id="SSF55347">
    <property type="entry name" value="Glyceraldehyde-3-phosphate dehydrogenase-like, C-terminal domain"/>
    <property type="match status" value="1"/>
</dbReference>
<dbReference type="Proteomes" id="UP000826195">
    <property type="component" value="Unassembled WGS sequence"/>
</dbReference>
<evidence type="ECO:0000259" key="4">
    <source>
        <dbReference type="Pfam" id="PF22725"/>
    </source>
</evidence>
<feature type="domain" description="GFO/IDH/MocA-like oxidoreductase" evidence="4">
    <location>
        <begin position="176"/>
        <end position="295"/>
    </location>
</feature>
<evidence type="ECO:0000313" key="5">
    <source>
        <dbReference type="EMBL" id="KAH0551314.1"/>
    </source>
</evidence>
<dbReference type="Pfam" id="PF22725">
    <property type="entry name" value="GFO_IDH_MocA_C3"/>
    <property type="match status" value="1"/>
</dbReference>
<dbReference type="InterPro" id="IPR055170">
    <property type="entry name" value="GFO_IDH_MocA-like_dom"/>
</dbReference>
<dbReference type="SUPFAM" id="SSF51735">
    <property type="entry name" value="NAD(P)-binding Rossmann-fold domains"/>
    <property type="match status" value="1"/>
</dbReference>
<dbReference type="AlphaFoldDB" id="A0AAV7IIS1"/>
<organism evidence="5 6">
    <name type="scientific">Cotesia glomerata</name>
    <name type="common">Lepidopteran parasitic wasp</name>
    <name type="synonym">Apanteles glomeratus</name>
    <dbReference type="NCBI Taxonomy" id="32391"/>
    <lineage>
        <taxon>Eukaryota</taxon>
        <taxon>Metazoa</taxon>
        <taxon>Ecdysozoa</taxon>
        <taxon>Arthropoda</taxon>
        <taxon>Hexapoda</taxon>
        <taxon>Insecta</taxon>
        <taxon>Pterygota</taxon>
        <taxon>Neoptera</taxon>
        <taxon>Endopterygota</taxon>
        <taxon>Hymenoptera</taxon>
        <taxon>Apocrita</taxon>
        <taxon>Ichneumonoidea</taxon>
        <taxon>Braconidae</taxon>
        <taxon>Microgastrinae</taxon>
        <taxon>Cotesia</taxon>
    </lineage>
</organism>
<dbReference type="GO" id="GO:0000166">
    <property type="term" value="F:nucleotide binding"/>
    <property type="evidence" value="ECO:0007669"/>
    <property type="project" value="InterPro"/>
</dbReference>
<dbReference type="PANTHER" id="PTHR42840:SF3">
    <property type="entry name" value="BINDING ROSSMANN FOLD OXIDOREDUCTASE, PUTATIVE (AFU_ORTHOLOGUE AFUA_2G10240)-RELATED"/>
    <property type="match status" value="1"/>
</dbReference>
<evidence type="ECO:0000259" key="3">
    <source>
        <dbReference type="Pfam" id="PF01408"/>
    </source>
</evidence>
<protein>
    <recommendedName>
        <fullName evidence="7">Inositol 2-dehydrogenase</fullName>
    </recommendedName>
</protein>
<dbReference type="Gene3D" id="3.30.360.10">
    <property type="entry name" value="Dihydrodipicolinate Reductase, domain 2"/>
    <property type="match status" value="1"/>
</dbReference>
<comment type="similarity">
    <text evidence="1">Belongs to the Gfo/Idh/MocA family.</text>
</comment>
<keyword evidence="2" id="KW-0560">Oxidoreductase</keyword>
<dbReference type="PANTHER" id="PTHR42840">
    <property type="entry name" value="NAD(P)-BINDING ROSSMANN-FOLD SUPERFAMILY PROTEIN-RELATED"/>
    <property type="match status" value="1"/>
</dbReference>
<dbReference type="InterPro" id="IPR036291">
    <property type="entry name" value="NAD(P)-bd_dom_sf"/>
</dbReference>
<dbReference type="GO" id="GO:0006740">
    <property type="term" value="P:NADPH regeneration"/>
    <property type="evidence" value="ECO:0007669"/>
    <property type="project" value="TreeGrafter"/>
</dbReference>
<dbReference type="GO" id="GO:0005737">
    <property type="term" value="C:cytoplasm"/>
    <property type="evidence" value="ECO:0007669"/>
    <property type="project" value="TreeGrafter"/>
</dbReference>
<keyword evidence="6" id="KW-1185">Reference proteome</keyword>
<evidence type="ECO:0000256" key="1">
    <source>
        <dbReference type="ARBA" id="ARBA00010928"/>
    </source>
</evidence>